<dbReference type="EMBL" id="WMHW01003556">
    <property type="protein sequence ID" value="KAF4008618.1"/>
    <property type="molecule type" value="Genomic_DNA"/>
</dbReference>
<proteinExistence type="predicted"/>
<protein>
    <submittedName>
        <fullName evidence="2">Uncharacterized protein</fullName>
    </submittedName>
</protein>
<sequence>MITRPSSVCLLAEAGIPQEHSSTWYIVLGLAIAFTSTSFILAALLCHWCSSQNRNLDCLSFADVAIMEGEPREDRTVNGEDSAAEDVIYAHLDLGTLSERQFTPTPLRPMHPSAQPSIYEEFNVNQHHAEP</sequence>
<accession>A0A833W3G0</accession>
<keyword evidence="1" id="KW-0812">Transmembrane</keyword>
<keyword evidence="1" id="KW-0472">Membrane</keyword>
<organism evidence="2 3">
    <name type="scientific">Cervus hanglu yarkandensis</name>
    <name type="common">Yarkand deer</name>
    <dbReference type="NCBI Taxonomy" id="84702"/>
    <lineage>
        <taxon>Eukaryota</taxon>
        <taxon>Metazoa</taxon>
        <taxon>Chordata</taxon>
        <taxon>Craniata</taxon>
        <taxon>Vertebrata</taxon>
        <taxon>Euteleostomi</taxon>
        <taxon>Mammalia</taxon>
        <taxon>Eutheria</taxon>
        <taxon>Laurasiatheria</taxon>
        <taxon>Artiodactyla</taxon>
        <taxon>Ruminantia</taxon>
        <taxon>Pecora</taxon>
        <taxon>Cervidae</taxon>
        <taxon>Cervinae</taxon>
        <taxon>Cervus</taxon>
    </lineage>
</organism>
<evidence type="ECO:0000256" key="1">
    <source>
        <dbReference type="SAM" id="Phobius"/>
    </source>
</evidence>
<evidence type="ECO:0000313" key="2">
    <source>
        <dbReference type="EMBL" id="KAF4008618.1"/>
    </source>
</evidence>
<dbReference type="Proteomes" id="UP000631465">
    <property type="component" value="Unassembled WGS sequence"/>
</dbReference>
<keyword evidence="1" id="KW-1133">Transmembrane helix</keyword>
<comment type="caution">
    <text evidence="2">The sequence shown here is derived from an EMBL/GenBank/DDBJ whole genome shotgun (WGS) entry which is preliminary data.</text>
</comment>
<name>A0A833W3G0_9CERV</name>
<keyword evidence="3" id="KW-1185">Reference proteome</keyword>
<feature type="transmembrane region" description="Helical" evidence="1">
    <location>
        <begin position="24"/>
        <end position="46"/>
    </location>
</feature>
<gene>
    <name evidence="2" type="ORF">G4228_020389</name>
</gene>
<dbReference type="AlphaFoldDB" id="A0A833W3G0"/>
<reference evidence="2 3" key="1">
    <citation type="submission" date="2019-10" db="EMBL/GenBank/DDBJ databases">
        <title>Chromosome-level genome assembly of Tarim red deer.</title>
        <authorList>
            <person name="Ba H."/>
        </authorList>
    </citation>
    <scope>NUCLEOTIDE SEQUENCE [LARGE SCALE GENOMIC DNA]</scope>
    <source>
        <strain evidence="2">CEY-2017</strain>
        <tissue evidence="2">Blood</tissue>
    </source>
</reference>
<evidence type="ECO:0000313" key="3">
    <source>
        <dbReference type="Proteomes" id="UP000631465"/>
    </source>
</evidence>